<dbReference type="Proteomes" id="UP000028702">
    <property type="component" value="Unassembled WGS sequence"/>
</dbReference>
<name>A0A081B6E9_9HYPH</name>
<protein>
    <submittedName>
        <fullName evidence="1">Uncharacterized protein</fullName>
    </submittedName>
</protein>
<keyword evidence="2" id="KW-1185">Reference proteome</keyword>
<organism evidence="1 2">
    <name type="scientific">Tepidicaulis marinus</name>
    <dbReference type="NCBI Taxonomy" id="1333998"/>
    <lineage>
        <taxon>Bacteria</taxon>
        <taxon>Pseudomonadati</taxon>
        <taxon>Pseudomonadota</taxon>
        <taxon>Alphaproteobacteria</taxon>
        <taxon>Hyphomicrobiales</taxon>
        <taxon>Parvibaculaceae</taxon>
        <taxon>Tepidicaulis</taxon>
    </lineage>
</organism>
<dbReference type="RefSeq" id="WP_156101648.1">
    <property type="nucleotide sequence ID" value="NZ_BBIO01000001.1"/>
</dbReference>
<reference evidence="1 2" key="1">
    <citation type="submission" date="2014-07" db="EMBL/GenBank/DDBJ databases">
        <title>Tepidicaulis marinum gen. nov., sp. nov., a novel marine bacterium denitrifying nitrate to nitrous oxide strictly under microaerobic conditions.</title>
        <authorList>
            <person name="Takeuchi M."/>
            <person name="Yamagishi T."/>
            <person name="Kamagata Y."/>
            <person name="Oshima K."/>
            <person name="Hattori M."/>
            <person name="Katayama T."/>
            <person name="Hanada S."/>
            <person name="Tamaki H."/>
            <person name="Marumo K."/>
            <person name="Maeda H."/>
            <person name="Nedachi M."/>
            <person name="Iwasaki W."/>
            <person name="Suwa Y."/>
            <person name="Sakata S."/>
        </authorList>
    </citation>
    <scope>NUCLEOTIDE SEQUENCE [LARGE SCALE GENOMIC DNA]</scope>
    <source>
        <strain evidence="1 2">MA2</strain>
    </source>
</reference>
<comment type="caution">
    <text evidence="1">The sequence shown here is derived from an EMBL/GenBank/DDBJ whole genome shotgun (WGS) entry which is preliminary data.</text>
</comment>
<accession>A0A081B6E9</accession>
<gene>
    <name evidence="1" type="ORF">M2A_0116</name>
</gene>
<dbReference type="STRING" id="1333998.M2A_0116"/>
<evidence type="ECO:0000313" key="2">
    <source>
        <dbReference type="Proteomes" id="UP000028702"/>
    </source>
</evidence>
<evidence type="ECO:0000313" key="1">
    <source>
        <dbReference type="EMBL" id="GAK43617.1"/>
    </source>
</evidence>
<dbReference type="AlphaFoldDB" id="A0A081B6E9"/>
<sequence length="83" mass="9960">MRARRSRPGRHLRPVDALRLLGHDEELMAFHKRCIADGYVLKKTVRPYHRQDGGLTCRFIWRKRAEDPAMTIEYTVRWRVARD</sequence>
<proteinExistence type="predicted"/>
<dbReference type="EMBL" id="BBIO01000001">
    <property type="protein sequence ID" value="GAK43617.1"/>
    <property type="molecule type" value="Genomic_DNA"/>
</dbReference>